<dbReference type="Gene3D" id="1.10.533.10">
    <property type="entry name" value="Death Domain, Fas"/>
    <property type="match status" value="1"/>
</dbReference>
<organism evidence="12 13">
    <name type="scientific">Chelydra serpentina</name>
    <name type="common">Snapping turtle</name>
    <name type="synonym">Testudo serpentina</name>
    <dbReference type="NCBI Taxonomy" id="8475"/>
    <lineage>
        <taxon>Eukaryota</taxon>
        <taxon>Metazoa</taxon>
        <taxon>Chordata</taxon>
        <taxon>Craniata</taxon>
        <taxon>Vertebrata</taxon>
        <taxon>Euteleostomi</taxon>
        <taxon>Archelosauria</taxon>
        <taxon>Testudinata</taxon>
        <taxon>Testudines</taxon>
        <taxon>Cryptodira</taxon>
        <taxon>Durocryptodira</taxon>
        <taxon>Americhelydia</taxon>
        <taxon>Chelydroidea</taxon>
        <taxon>Chelydridae</taxon>
        <taxon>Chelydra</taxon>
    </lineage>
</organism>
<feature type="domain" description="NACHT" evidence="11">
    <location>
        <begin position="141"/>
        <end position="346"/>
    </location>
</feature>
<evidence type="ECO:0000256" key="4">
    <source>
        <dbReference type="ARBA" id="ARBA00022737"/>
    </source>
</evidence>
<evidence type="ECO:0000256" key="2">
    <source>
        <dbReference type="ARBA" id="ARBA00008665"/>
    </source>
</evidence>
<dbReference type="GO" id="GO:0005524">
    <property type="term" value="F:ATP binding"/>
    <property type="evidence" value="ECO:0007669"/>
    <property type="project" value="UniProtKB-KW"/>
</dbReference>
<dbReference type="SMART" id="SM00368">
    <property type="entry name" value="LRR_RI"/>
    <property type="match status" value="13"/>
</dbReference>
<keyword evidence="10" id="KW-1271">Inflammasome</keyword>
<proteinExistence type="inferred from homology"/>
<keyword evidence="13" id="KW-1185">Reference proteome</keyword>
<dbReference type="SUPFAM" id="SSF52047">
    <property type="entry name" value="RNI-like"/>
    <property type="match status" value="1"/>
</dbReference>
<evidence type="ECO:0000256" key="8">
    <source>
        <dbReference type="ARBA" id="ARBA00022843"/>
    </source>
</evidence>
<keyword evidence="5" id="KW-0547">Nucleotide-binding</keyword>
<keyword evidence="6" id="KW-0378">Hydrolase</keyword>
<evidence type="ECO:0000256" key="5">
    <source>
        <dbReference type="ARBA" id="ARBA00022741"/>
    </source>
</evidence>
<evidence type="ECO:0000256" key="9">
    <source>
        <dbReference type="ARBA" id="ARBA00023198"/>
    </source>
</evidence>
<keyword evidence="4" id="KW-0677">Repeat</keyword>
<dbReference type="GO" id="GO:0006954">
    <property type="term" value="P:inflammatory response"/>
    <property type="evidence" value="ECO:0007669"/>
    <property type="project" value="UniProtKB-KW"/>
</dbReference>
<comment type="caution">
    <text evidence="12">The sequence shown here is derived from an EMBL/GenBank/DDBJ whole genome shotgun (WGS) entry which is preliminary data.</text>
</comment>
<dbReference type="InterPro" id="IPR032675">
    <property type="entry name" value="LRR_dom_sf"/>
</dbReference>
<dbReference type="PROSITE" id="PS50837">
    <property type="entry name" value="NACHT"/>
    <property type="match status" value="1"/>
</dbReference>
<dbReference type="InterPro" id="IPR011029">
    <property type="entry name" value="DEATH-like_dom_sf"/>
</dbReference>
<dbReference type="PANTHER" id="PTHR45690">
    <property type="entry name" value="NACHT, LRR AND PYD DOMAINS-CONTAINING PROTEIN 12"/>
    <property type="match status" value="1"/>
</dbReference>
<evidence type="ECO:0000256" key="7">
    <source>
        <dbReference type="ARBA" id="ARBA00022840"/>
    </source>
</evidence>
<dbReference type="InterPro" id="IPR029495">
    <property type="entry name" value="NACHT-assoc"/>
</dbReference>
<evidence type="ECO:0000313" key="13">
    <source>
        <dbReference type="Proteomes" id="UP000765507"/>
    </source>
</evidence>
<dbReference type="SUPFAM" id="SSF52540">
    <property type="entry name" value="P-loop containing nucleoside triphosphate hydrolases"/>
    <property type="match status" value="1"/>
</dbReference>
<dbReference type="Proteomes" id="UP000765507">
    <property type="component" value="Unassembled WGS sequence"/>
</dbReference>
<keyword evidence="7" id="KW-0067">ATP-binding</keyword>
<name>A0A8T1S1D7_CHESE</name>
<dbReference type="GO" id="GO:0061702">
    <property type="term" value="C:canonical inflammasome complex"/>
    <property type="evidence" value="ECO:0007669"/>
    <property type="project" value="UniProtKB-SubCell"/>
</dbReference>
<evidence type="ECO:0000259" key="11">
    <source>
        <dbReference type="PROSITE" id="PS50837"/>
    </source>
</evidence>
<gene>
    <name evidence="12" type="ORF">G0U57_002084</name>
</gene>
<evidence type="ECO:0000256" key="3">
    <source>
        <dbReference type="ARBA" id="ARBA00022490"/>
    </source>
</evidence>
<dbReference type="Pfam" id="PF17779">
    <property type="entry name" value="WHD_NOD2"/>
    <property type="match status" value="1"/>
</dbReference>
<keyword evidence="3" id="KW-0963">Cytoplasm</keyword>
<dbReference type="Gene3D" id="3.80.10.10">
    <property type="entry name" value="Ribonuclease Inhibitor"/>
    <property type="match status" value="3"/>
</dbReference>
<protein>
    <submittedName>
        <fullName evidence="12">NLR family pyrin domain containing 12</fullName>
    </submittedName>
</protein>
<comment type="subcellular location">
    <subcellularLocation>
        <location evidence="1">Inflammasome</location>
    </subcellularLocation>
</comment>
<dbReference type="InterPro" id="IPR041075">
    <property type="entry name" value="NOD1/2_WH"/>
</dbReference>
<dbReference type="GO" id="GO:0045087">
    <property type="term" value="P:innate immune response"/>
    <property type="evidence" value="ECO:0007669"/>
    <property type="project" value="UniProtKB-KW"/>
</dbReference>
<evidence type="ECO:0000256" key="10">
    <source>
        <dbReference type="ARBA" id="ARBA00023233"/>
    </source>
</evidence>
<dbReference type="InterPro" id="IPR050637">
    <property type="entry name" value="NLRP_innate_immun_reg"/>
</dbReference>
<dbReference type="Gene3D" id="3.40.50.300">
    <property type="entry name" value="P-loop containing nucleotide triphosphate hydrolases"/>
    <property type="match status" value="1"/>
</dbReference>
<dbReference type="AlphaFoldDB" id="A0A8T1S1D7"/>
<dbReference type="InterPro" id="IPR027417">
    <property type="entry name" value="P-loop_NTPase"/>
</dbReference>
<dbReference type="InterPro" id="IPR001611">
    <property type="entry name" value="Leu-rich_rpt"/>
</dbReference>
<dbReference type="Pfam" id="PF14484">
    <property type="entry name" value="FISNA"/>
    <property type="match status" value="1"/>
</dbReference>
<evidence type="ECO:0000256" key="6">
    <source>
        <dbReference type="ARBA" id="ARBA00022801"/>
    </source>
</evidence>
<accession>A0A8T1S1D7</accession>
<dbReference type="Pfam" id="PF17776">
    <property type="entry name" value="NLRC4_HD2"/>
    <property type="match status" value="1"/>
</dbReference>
<comment type="similarity">
    <text evidence="2">Belongs to the NLRP family.</text>
</comment>
<dbReference type="EMBL" id="JAHGAV010001254">
    <property type="protein sequence ID" value="KAG6922537.1"/>
    <property type="molecule type" value="Genomic_DNA"/>
</dbReference>
<sequence>ISKHQLDKAAHVTDLVQLLIEFYSEDAVDATLHFFDKICVRDSAARLRKAIEKDYRVKYKEHIKKQYQLIKERNSRLGENVNLSKRYTKLTIISKLRCKKEREHEIMASGWRHAKIMTERARSSVTMNSLFDPDENGQTPQIVVLQGAAGIGKTMTAKKIMLDWASGEVYENIFAYIFYINCREINYGSKPGTVIDLITKNCPDKNVPIEEILLNQEKLLFIIDGFDELRFSFDQKEESLCTDPRKEMPVEDTLSSLFRKKLLPKSCLMITTRPTALEKLQQCMECSRYAEILGFSEDDRKEYFHKFFGNNIDATRAFDFVKQNEMLFTMCFIPIVCWIICTVMKQQLEAGKDFAQNSKTLTAVYVLFLYSLLEPHRNSPNQNIQDNLKKLCSLAADGIWKQKILFGEEEIKEYGLDKFYSLPLFLNENVFKRDIDCVSVYSFIHLSFQEFFAALFYVLEEDEQMKYSVTPNRDAKLLLENYGKSGNFLMLTVRFLFGLLNEETIKDIKTKIGLKISPKIKPDLLKWVKTKQKKLSFSSSHGELIYKLQEFYCLYEIQEESFVKSALDHLTEIDISNSFLTQMDQMIISFFVKNCPTLKSLWLSGCGFGVEDKNEELVPTPAKRLCLQEQAEPNNSPVYLLCQALRDPNCKLKKLKLEKCNLTVAFYRDLSSALSINQTLRELDLSYNDQGNPGVQDLCKGLKHPNCELQTLRLESCGLKIGGCGSLSHVLRTNQTLSELELKWNRLGDSGVKLLCEGLKCQNSRLQKIVLWGCELTADCCGELSSVLTTRKTLTEVNLNLNELGDSGVRRLCTGLRHPDCKLQKLWLDKCGLTAKCGGVLSSVLSTSQTLIELSLNLNKLGDSGVKQLCKGLKHPECKLQTLGLFSCDLTVDCCGDLSSALGMNQVLTELDLKWNHQLGDSGVKVLCERLKHPNCRLKKIRFSWCNLTADCCSDLSTVLGTNQILRELDLGENNLGYSGVKLLCEKLKDQNCKLRKIRLRCSNISEEMRRELTAVKTIQPHLVIQL</sequence>
<dbReference type="PANTHER" id="PTHR45690:SF19">
    <property type="entry name" value="NACHT, LRR AND PYD DOMAINS-CONTAINING PROTEIN 3"/>
    <property type="match status" value="1"/>
</dbReference>
<dbReference type="InterPro" id="IPR007111">
    <property type="entry name" value="NACHT_NTPase"/>
</dbReference>
<dbReference type="CDD" id="cd00116">
    <property type="entry name" value="LRR_RI"/>
    <property type="match status" value="1"/>
</dbReference>
<dbReference type="Pfam" id="PF13516">
    <property type="entry name" value="LRR_6"/>
    <property type="match status" value="6"/>
</dbReference>
<keyword evidence="8" id="KW-0832">Ubl conjugation</keyword>
<dbReference type="OrthoDB" id="9421572at2759"/>
<dbReference type="SMART" id="SM01288">
    <property type="entry name" value="FISNA"/>
    <property type="match status" value="1"/>
</dbReference>
<dbReference type="InterPro" id="IPR041267">
    <property type="entry name" value="NLRP_HD2"/>
</dbReference>
<keyword evidence="9" id="KW-0395">Inflammatory response</keyword>
<dbReference type="Pfam" id="PF05729">
    <property type="entry name" value="NACHT"/>
    <property type="match status" value="1"/>
</dbReference>
<reference evidence="12 13" key="1">
    <citation type="journal article" date="2020" name="G3 (Bethesda)">
        <title>Draft Genome of the Common Snapping Turtle, Chelydra serpentina, a Model for Phenotypic Plasticity in Reptiles.</title>
        <authorList>
            <person name="Das D."/>
            <person name="Singh S.K."/>
            <person name="Bierstedt J."/>
            <person name="Erickson A."/>
            <person name="Galli G.L.J."/>
            <person name="Crossley D.A. 2nd"/>
            <person name="Rhen T."/>
        </authorList>
    </citation>
    <scope>NUCLEOTIDE SEQUENCE [LARGE SCALE GENOMIC DNA]</scope>
    <source>
        <strain evidence="12">KW</strain>
    </source>
</reference>
<evidence type="ECO:0000256" key="1">
    <source>
        <dbReference type="ARBA" id="ARBA00004110"/>
    </source>
</evidence>
<evidence type="ECO:0000313" key="12">
    <source>
        <dbReference type="EMBL" id="KAG6922537.1"/>
    </source>
</evidence>
<feature type="non-terminal residue" evidence="12">
    <location>
        <position position="1027"/>
    </location>
</feature>